<proteinExistence type="predicted"/>
<feature type="compositionally biased region" description="Acidic residues" evidence="1">
    <location>
        <begin position="22"/>
        <end position="33"/>
    </location>
</feature>
<organism evidence="2 3">
    <name type="scientific">Ensete ventricosum</name>
    <name type="common">Abyssinian banana</name>
    <name type="synonym">Musa ensete</name>
    <dbReference type="NCBI Taxonomy" id="4639"/>
    <lineage>
        <taxon>Eukaryota</taxon>
        <taxon>Viridiplantae</taxon>
        <taxon>Streptophyta</taxon>
        <taxon>Embryophyta</taxon>
        <taxon>Tracheophyta</taxon>
        <taxon>Spermatophyta</taxon>
        <taxon>Magnoliopsida</taxon>
        <taxon>Liliopsida</taxon>
        <taxon>Zingiberales</taxon>
        <taxon>Musaceae</taxon>
        <taxon>Ensete</taxon>
    </lineage>
</organism>
<evidence type="ECO:0000256" key="1">
    <source>
        <dbReference type="SAM" id="MobiDB-lite"/>
    </source>
</evidence>
<dbReference type="Proteomes" id="UP000287651">
    <property type="component" value="Unassembled WGS sequence"/>
</dbReference>
<dbReference type="AlphaFoldDB" id="A0A426XGQ2"/>
<gene>
    <name evidence="2" type="ORF">B296_00042699</name>
</gene>
<dbReference type="EMBL" id="AMZH03020979">
    <property type="protein sequence ID" value="RRT38671.1"/>
    <property type="molecule type" value="Genomic_DNA"/>
</dbReference>
<accession>A0A426XGQ2</accession>
<evidence type="ECO:0000313" key="2">
    <source>
        <dbReference type="EMBL" id="RRT38671.1"/>
    </source>
</evidence>
<feature type="region of interest" description="Disordered" evidence="1">
    <location>
        <begin position="1"/>
        <end position="39"/>
    </location>
</feature>
<reference evidence="2 3" key="1">
    <citation type="journal article" date="2014" name="Agronomy (Basel)">
        <title>A Draft Genome Sequence for Ensete ventricosum, the Drought-Tolerant Tree Against Hunger.</title>
        <authorList>
            <person name="Harrison J."/>
            <person name="Moore K.A."/>
            <person name="Paszkiewicz K."/>
            <person name="Jones T."/>
            <person name="Grant M."/>
            <person name="Ambacheew D."/>
            <person name="Muzemil S."/>
            <person name="Studholme D.J."/>
        </authorList>
    </citation>
    <scope>NUCLEOTIDE SEQUENCE [LARGE SCALE GENOMIC DNA]</scope>
</reference>
<name>A0A426XGQ2_ENSVE</name>
<evidence type="ECO:0000313" key="3">
    <source>
        <dbReference type="Proteomes" id="UP000287651"/>
    </source>
</evidence>
<protein>
    <submittedName>
        <fullName evidence="2">Uncharacterized protein</fullName>
    </submittedName>
</protein>
<sequence>MGPKADDSRNAPGTPSYRELTCDEEDDDDECEEERSTTLDDHPHLIVFGGARHGGGFFPTQRRWVASDAYYCRLLRDMTYVDEMGWRNGRIKTEDAAGATPP</sequence>
<comment type="caution">
    <text evidence="2">The sequence shown here is derived from an EMBL/GenBank/DDBJ whole genome shotgun (WGS) entry which is preliminary data.</text>
</comment>